<dbReference type="PANTHER" id="PTHR22604:SF105">
    <property type="entry name" value="TRANS-1,2-DIHYDROBENZENE-1,2-DIOL DEHYDROGENASE"/>
    <property type="match status" value="1"/>
</dbReference>
<evidence type="ECO:0000313" key="6">
    <source>
        <dbReference type="Proteomes" id="UP000198412"/>
    </source>
</evidence>
<accession>A0A238YRA5</accession>
<evidence type="ECO:0000259" key="4">
    <source>
        <dbReference type="Pfam" id="PF22725"/>
    </source>
</evidence>
<evidence type="ECO:0000259" key="3">
    <source>
        <dbReference type="Pfam" id="PF01408"/>
    </source>
</evidence>
<dbReference type="Gene3D" id="3.30.360.10">
    <property type="entry name" value="Dihydrodipicolinate Reductase, domain 2"/>
    <property type="match status" value="1"/>
</dbReference>
<dbReference type="InterPro" id="IPR000683">
    <property type="entry name" value="Gfo/Idh/MocA-like_OxRdtase_N"/>
</dbReference>
<keyword evidence="6" id="KW-1185">Reference proteome</keyword>
<name>A0A238YRA5_9FLAO</name>
<sequence length="328" mass="37053">MSKKYNWAILGCGGIAKKFSIELKGLSNANLYATASRNLENAQDFASEFGFEKAYGSYQKMVEDPNVDVVYIATPHTFHFEHTLLCLNHKKAVLCEKAFAINSREVKQMIAASKANNTFLMEAFWVAFRPKLLKVHELIKTENLGKLKFVRSDFMFNGEYNPKNRLYNIDLGGGSLLDIGIYPVFTALHFLGTPNEIKTIAHFSPTGSEETISIIFGYKNGEMALLNSSFDANYKNDVDLAFENGYIKYHRFSSEPIELHKNDTTQLIDFDAGPNMGYQFEAIHLMECLDNNLLESPILPHSFSLKLMETLDAIRKDAGIVYPNHDSI</sequence>
<evidence type="ECO:0000256" key="2">
    <source>
        <dbReference type="ARBA" id="ARBA00023002"/>
    </source>
</evidence>
<gene>
    <name evidence="5" type="ORF">SAMN04488111_2706</name>
</gene>
<feature type="domain" description="GFO/IDH/MocA-like oxidoreductase" evidence="4">
    <location>
        <begin position="133"/>
        <end position="245"/>
    </location>
</feature>
<dbReference type="EMBL" id="FZNX01000005">
    <property type="protein sequence ID" value="SNR72969.1"/>
    <property type="molecule type" value="Genomic_DNA"/>
</dbReference>
<proteinExistence type="inferred from homology"/>
<organism evidence="5 6">
    <name type="scientific">Lutibacter flavus</name>
    <dbReference type="NCBI Taxonomy" id="691689"/>
    <lineage>
        <taxon>Bacteria</taxon>
        <taxon>Pseudomonadati</taxon>
        <taxon>Bacteroidota</taxon>
        <taxon>Flavobacteriia</taxon>
        <taxon>Flavobacteriales</taxon>
        <taxon>Flavobacteriaceae</taxon>
        <taxon>Lutibacter</taxon>
    </lineage>
</organism>
<dbReference type="GO" id="GO:0000166">
    <property type="term" value="F:nucleotide binding"/>
    <property type="evidence" value="ECO:0007669"/>
    <property type="project" value="InterPro"/>
</dbReference>
<dbReference type="Pfam" id="PF22725">
    <property type="entry name" value="GFO_IDH_MocA_C3"/>
    <property type="match status" value="1"/>
</dbReference>
<dbReference type="OrthoDB" id="9815825at2"/>
<evidence type="ECO:0000313" key="5">
    <source>
        <dbReference type="EMBL" id="SNR72969.1"/>
    </source>
</evidence>
<comment type="similarity">
    <text evidence="1">Belongs to the Gfo/Idh/MocA family.</text>
</comment>
<dbReference type="Pfam" id="PF01408">
    <property type="entry name" value="GFO_IDH_MocA"/>
    <property type="match status" value="1"/>
</dbReference>
<dbReference type="Gene3D" id="3.40.50.720">
    <property type="entry name" value="NAD(P)-binding Rossmann-like Domain"/>
    <property type="match status" value="1"/>
</dbReference>
<dbReference type="SUPFAM" id="SSF55347">
    <property type="entry name" value="Glyceraldehyde-3-phosphate dehydrogenase-like, C-terminal domain"/>
    <property type="match status" value="1"/>
</dbReference>
<protein>
    <submittedName>
        <fullName evidence="5">Predicted dehydrogenase</fullName>
    </submittedName>
</protein>
<dbReference type="RefSeq" id="WP_089378991.1">
    <property type="nucleotide sequence ID" value="NZ_FZNX01000005.1"/>
</dbReference>
<dbReference type="PANTHER" id="PTHR22604">
    <property type="entry name" value="OXIDOREDUCTASES"/>
    <property type="match status" value="1"/>
</dbReference>
<keyword evidence="2" id="KW-0560">Oxidoreductase</keyword>
<dbReference type="AlphaFoldDB" id="A0A238YRA5"/>
<dbReference type="InterPro" id="IPR036291">
    <property type="entry name" value="NAD(P)-bd_dom_sf"/>
</dbReference>
<dbReference type="GO" id="GO:0016491">
    <property type="term" value="F:oxidoreductase activity"/>
    <property type="evidence" value="ECO:0007669"/>
    <property type="project" value="UniProtKB-KW"/>
</dbReference>
<dbReference type="Proteomes" id="UP000198412">
    <property type="component" value="Unassembled WGS sequence"/>
</dbReference>
<reference evidence="6" key="1">
    <citation type="submission" date="2017-06" db="EMBL/GenBank/DDBJ databases">
        <authorList>
            <person name="Varghese N."/>
            <person name="Submissions S."/>
        </authorList>
    </citation>
    <scope>NUCLEOTIDE SEQUENCE [LARGE SCALE GENOMIC DNA]</scope>
    <source>
        <strain evidence="6">DSM 27993</strain>
    </source>
</reference>
<dbReference type="SUPFAM" id="SSF51735">
    <property type="entry name" value="NAD(P)-binding Rossmann-fold domains"/>
    <property type="match status" value="1"/>
</dbReference>
<evidence type="ECO:0000256" key="1">
    <source>
        <dbReference type="ARBA" id="ARBA00010928"/>
    </source>
</evidence>
<feature type="domain" description="Gfo/Idh/MocA-like oxidoreductase N-terminal" evidence="3">
    <location>
        <begin position="6"/>
        <end position="122"/>
    </location>
</feature>
<dbReference type="InterPro" id="IPR050984">
    <property type="entry name" value="Gfo/Idh/MocA_domain"/>
</dbReference>
<dbReference type="InterPro" id="IPR055170">
    <property type="entry name" value="GFO_IDH_MocA-like_dom"/>
</dbReference>